<proteinExistence type="predicted"/>
<feature type="region of interest" description="Disordered" evidence="1">
    <location>
        <begin position="136"/>
        <end position="241"/>
    </location>
</feature>
<dbReference type="InParanoid" id="A0A6P8J146"/>
<dbReference type="Proteomes" id="UP000515163">
    <property type="component" value="Unplaced"/>
</dbReference>
<name>A0A6P8J146_ACTTE</name>
<dbReference type="OrthoDB" id="5956634at2759"/>
<dbReference type="GeneID" id="116307241"/>
<evidence type="ECO:0000313" key="2">
    <source>
        <dbReference type="Proteomes" id="UP000515163"/>
    </source>
</evidence>
<gene>
    <name evidence="3" type="primary">LOC116307241</name>
</gene>
<sequence length="334" mass="37343">MTSLNLEGSPGRKVMYMYITLQPCHESITHDRKKSCTEILIEFYEKKIKGSGIHFIVKPTFIYKAYWSPTEEEIINAKEGLRKLIFKEGIQVQAMEKEDWTFLKNHLCPSIELFPDSTYEESERKKLDKFIDGFLKSKEIGSDPPSSDSDPPSSGSDPPSRGSDPPSSGNDPPSSYSDSPSSGSYPPSSGRVPQPSYSDPQSSDSPSTASGSDPPSRYNGSAGRPKEGKKKDDKKKETKHGNFVSYLEKGKKQNLLNWNGNADELQEFLNSFFGEKEVDISEVQNNHPHALARFKGTNGSIFILFKNRTLQCQGTKLKENKDKLSKLVEQANKL</sequence>
<evidence type="ECO:0000256" key="1">
    <source>
        <dbReference type="SAM" id="MobiDB-lite"/>
    </source>
</evidence>
<reference evidence="3" key="1">
    <citation type="submission" date="2025-08" db="UniProtKB">
        <authorList>
            <consortium name="RefSeq"/>
        </authorList>
    </citation>
    <scope>IDENTIFICATION</scope>
    <source>
        <tissue evidence="3">Tentacle</tissue>
    </source>
</reference>
<dbReference type="AlphaFoldDB" id="A0A6P8J146"/>
<accession>A0A6P8J146</accession>
<dbReference type="KEGG" id="aten:116307241"/>
<dbReference type="Gene3D" id="3.40.140.10">
    <property type="entry name" value="Cytidine Deaminase, domain 2"/>
    <property type="match status" value="1"/>
</dbReference>
<evidence type="ECO:0000313" key="3">
    <source>
        <dbReference type="RefSeq" id="XP_031573262.1"/>
    </source>
</evidence>
<feature type="compositionally biased region" description="Low complexity" evidence="1">
    <location>
        <begin position="142"/>
        <end position="216"/>
    </location>
</feature>
<feature type="compositionally biased region" description="Basic and acidic residues" evidence="1">
    <location>
        <begin position="224"/>
        <end position="240"/>
    </location>
</feature>
<keyword evidence="2" id="KW-1185">Reference proteome</keyword>
<protein>
    <submittedName>
        <fullName evidence="3">Uncharacterized protein LOC116307241 isoform X1</fullName>
    </submittedName>
</protein>
<dbReference type="RefSeq" id="XP_031573262.1">
    <property type="nucleotide sequence ID" value="XM_031717402.1"/>
</dbReference>
<organism evidence="2 3">
    <name type="scientific">Actinia tenebrosa</name>
    <name type="common">Australian red waratah sea anemone</name>
    <dbReference type="NCBI Taxonomy" id="6105"/>
    <lineage>
        <taxon>Eukaryota</taxon>
        <taxon>Metazoa</taxon>
        <taxon>Cnidaria</taxon>
        <taxon>Anthozoa</taxon>
        <taxon>Hexacorallia</taxon>
        <taxon>Actiniaria</taxon>
        <taxon>Actiniidae</taxon>
        <taxon>Actinia</taxon>
    </lineage>
</organism>